<dbReference type="AlphaFoldDB" id="W4PZ47"/>
<dbReference type="EMBL" id="BAUT01000004">
    <property type="protein sequence ID" value="GAE24763.1"/>
    <property type="molecule type" value="Genomic_DNA"/>
</dbReference>
<organism evidence="1 2">
    <name type="scientific">Halalkalibacter wakoensis JCM 9140</name>
    <dbReference type="NCBI Taxonomy" id="1236970"/>
    <lineage>
        <taxon>Bacteria</taxon>
        <taxon>Bacillati</taxon>
        <taxon>Bacillota</taxon>
        <taxon>Bacilli</taxon>
        <taxon>Bacillales</taxon>
        <taxon>Bacillaceae</taxon>
        <taxon>Halalkalibacter</taxon>
    </lineage>
</organism>
<protein>
    <submittedName>
        <fullName evidence="1">Uncharacterized protein</fullName>
    </submittedName>
</protein>
<comment type="caution">
    <text evidence="1">The sequence shown here is derived from an EMBL/GenBank/DDBJ whole genome shotgun (WGS) entry which is preliminary data.</text>
</comment>
<accession>W4PZ47</accession>
<proteinExistence type="predicted"/>
<dbReference type="STRING" id="1236970.JCM9140_715"/>
<evidence type="ECO:0000313" key="2">
    <source>
        <dbReference type="Proteomes" id="UP000018890"/>
    </source>
</evidence>
<dbReference type="Proteomes" id="UP000018890">
    <property type="component" value="Unassembled WGS sequence"/>
</dbReference>
<gene>
    <name evidence="1" type="ORF">JCM9140_715</name>
</gene>
<reference evidence="1" key="1">
    <citation type="journal article" date="2014" name="Genome Announc.">
        <title>Draft Genome Sequences of Three Alkaliphilic Bacillus Strains, Bacillus wakoensis JCM 9140T, Bacillus akibai JCM 9157T, and Bacillus hemicellulosilyticus JCM 9152T.</title>
        <authorList>
            <person name="Yuki M."/>
            <person name="Oshima K."/>
            <person name="Suda W."/>
            <person name="Oshida Y."/>
            <person name="Kitamura K."/>
            <person name="Iida T."/>
            <person name="Hattori M."/>
            <person name="Ohkuma M."/>
        </authorList>
    </citation>
    <scope>NUCLEOTIDE SEQUENCE [LARGE SCALE GENOMIC DNA]</scope>
    <source>
        <strain evidence="1">JCM 9140</strain>
    </source>
</reference>
<name>W4PZ47_9BACI</name>
<keyword evidence="2" id="KW-1185">Reference proteome</keyword>
<evidence type="ECO:0000313" key="1">
    <source>
        <dbReference type="EMBL" id="GAE24763.1"/>
    </source>
</evidence>
<sequence length="213" mass="24481">MFAFQKNERQLLKNVGIWIDGTSSWLNDGQWDISPKQIRGGTLSIMVAYHPKWKIQVTMLEEQKKTDSSIFYTFIVKNQSNDKKDMKFLMHHQKMESASTKVAFVSPLKQAIIHYGEPIISLLAADFFKEKESQLAVGKKEKIWCNSKGMLAVSPLCQEGLESMMVTKLTLLPLQEVYGRVWEFHGQSEEEVLAKHELQIGSEELEQVTKQML</sequence>